<organism evidence="1 2">
    <name type="scientific">Candidatus Methylomirabilis lanthanidiphila</name>
    <dbReference type="NCBI Taxonomy" id="2211376"/>
    <lineage>
        <taxon>Bacteria</taxon>
        <taxon>Candidatus Methylomirabilota</taxon>
        <taxon>Candidatus Methylomirabilia</taxon>
        <taxon>Candidatus Methylomirabilales</taxon>
        <taxon>Candidatus Methylomirabilaceae</taxon>
        <taxon>Candidatus Methylomirabilis</taxon>
    </lineage>
</organism>
<accession>A0A564ZN70</accession>
<dbReference type="AlphaFoldDB" id="A0A564ZN70"/>
<dbReference type="EMBL" id="CABIKM010000043">
    <property type="protein sequence ID" value="VUZ86092.1"/>
    <property type="molecule type" value="Genomic_DNA"/>
</dbReference>
<name>A0A564ZN70_9BACT</name>
<reference evidence="1 2" key="1">
    <citation type="submission" date="2019-07" db="EMBL/GenBank/DDBJ databases">
        <authorList>
            <person name="Cremers G."/>
        </authorList>
    </citation>
    <scope>NUCLEOTIDE SEQUENCE [LARGE SCALE GENOMIC DNA]</scope>
</reference>
<dbReference type="Proteomes" id="UP000334340">
    <property type="component" value="Unassembled WGS sequence"/>
</dbReference>
<keyword evidence="2" id="KW-1185">Reference proteome</keyword>
<proteinExistence type="predicted"/>
<gene>
    <name evidence="1" type="ORF">MELA_02487</name>
</gene>
<evidence type="ECO:0000313" key="2">
    <source>
        <dbReference type="Proteomes" id="UP000334340"/>
    </source>
</evidence>
<sequence>MFWLIQTQILRCAIDSKVFHSRPEIPVANLPIPPFNKGGRGGISGVEGLFSFFAYELHPYELQYSHSSQETKTAALLVPGLVQLVFREAKMVSDLVQQSDTDLRLDLLIGPAALLDRSLVQGDLVREDHPVRAAPR</sequence>
<protein>
    <submittedName>
        <fullName evidence="1">Uncharacterized protein</fullName>
    </submittedName>
</protein>
<evidence type="ECO:0000313" key="1">
    <source>
        <dbReference type="EMBL" id="VUZ86092.1"/>
    </source>
</evidence>